<dbReference type="GO" id="GO:0000149">
    <property type="term" value="F:SNARE binding"/>
    <property type="evidence" value="ECO:0007669"/>
    <property type="project" value="TreeGrafter"/>
</dbReference>
<dbReference type="GO" id="GO:0005886">
    <property type="term" value="C:plasma membrane"/>
    <property type="evidence" value="ECO:0007669"/>
    <property type="project" value="TreeGrafter"/>
</dbReference>
<protein>
    <recommendedName>
        <fullName evidence="2">VPS9 domain-containing protein</fullName>
    </recommendedName>
</protein>
<dbReference type="PANTHER" id="PTHR24170:SF1">
    <property type="entry name" value="DOMAIN PROTEIN, PUTATIVE (AFU_ORTHOLOGUE AFUA_1G09870)-RELATED"/>
    <property type="match status" value="1"/>
</dbReference>
<feature type="domain" description="VPS9" evidence="2">
    <location>
        <begin position="320"/>
        <end position="465"/>
    </location>
</feature>
<dbReference type="InterPro" id="IPR037191">
    <property type="entry name" value="VPS9_dom_sf"/>
</dbReference>
<keyword evidence="4" id="KW-1185">Reference proteome</keyword>
<dbReference type="GO" id="GO:0045022">
    <property type="term" value="P:early endosome to late endosome transport"/>
    <property type="evidence" value="ECO:0007669"/>
    <property type="project" value="TreeGrafter"/>
</dbReference>
<dbReference type="SUPFAM" id="SSF109993">
    <property type="entry name" value="VPS9 domain"/>
    <property type="match status" value="1"/>
</dbReference>
<evidence type="ECO:0000313" key="3">
    <source>
        <dbReference type="EMBL" id="GIQ81284.1"/>
    </source>
</evidence>
<dbReference type="SMART" id="SM00167">
    <property type="entry name" value="VPS9"/>
    <property type="match status" value="1"/>
</dbReference>
<dbReference type="Pfam" id="PF02204">
    <property type="entry name" value="VPS9"/>
    <property type="match status" value="1"/>
</dbReference>
<dbReference type="EMBL" id="BDIP01000352">
    <property type="protein sequence ID" value="GIQ81284.1"/>
    <property type="molecule type" value="Genomic_DNA"/>
</dbReference>
<feature type="coiled-coil region" evidence="1">
    <location>
        <begin position="159"/>
        <end position="186"/>
    </location>
</feature>
<dbReference type="GO" id="GO:0005085">
    <property type="term" value="F:guanyl-nucleotide exchange factor activity"/>
    <property type="evidence" value="ECO:0007669"/>
    <property type="project" value="TreeGrafter"/>
</dbReference>
<keyword evidence="1" id="KW-0175">Coiled coil</keyword>
<evidence type="ECO:0000259" key="2">
    <source>
        <dbReference type="PROSITE" id="PS51205"/>
    </source>
</evidence>
<gene>
    <name evidence="3" type="ORF">KIPB_002220</name>
</gene>
<dbReference type="GO" id="GO:0005770">
    <property type="term" value="C:late endosome"/>
    <property type="evidence" value="ECO:0007669"/>
    <property type="project" value="TreeGrafter"/>
</dbReference>
<comment type="caution">
    <text evidence="3">The sequence shown here is derived from an EMBL/GenBank/DDBJ whole genome shotgun (WGS) entry which is preliminary data.</text>
</comment>
<sequence length="775" mass="86432">MQTARHVPLGTGAQMWEQLWSVTPESTPLGRVLIAQCARQVEFLEAFLQHQLRLTLEREVIDSSRSMQPQIAERAHTLLEKEAALETVRFRTGDAQRVKISELLLAVQDQYVKMRPDVDPSDRYASDLTPSEQDMVYAVLAEGAAEKQVCLCIEDFHTLVTSHEDVARLQQERAELMQEMGVEAQDSRAGRVKLFAGFNGVTGEPIPLDASSKAVLAEVARHLTDREISIEGQNTAMGPAIMCAKYVAYFNGKLKEREGETLPSYVSLPVVVFIKKMVNHLIKRHSDYFSTEDRDVIAYGVERFICPQIVTKAYDKCLSRGRDAEFARVCREYRHVTQADVQIEKDIRSPEPSIVQPYGDAIACFKTLYFAICPQDKLWVINQAKEAIYAEANRNCATSTVGADDLIPIYIYVLLKSNVPCMMSTLDYIQEYLPSTLSCGEASYYYLTTRQVCEYIGSALTLDIQKQRQDRMNHSVFLQSYLFPEVSRILSMSSQPSEPLSPLKPFVLVDSDVEVPGYTLKATLPLLSQSHRLQRVCVVPSSDPNVSIHCCRVRISPALPSMTVEALLSLLTRERATEGERESVDGMVQHDKWVHSVDVDVAARSLGGEAESTVSASLLVTDPALLLDDHPEWKALTMDVGGSFESVERDLHMLSLYRWFGTVPTLDTLSLTVSKDSVGDHPLLADMFTDTDTASTLDVAKRVFRHAYGFDVEGYVPRVARMPLFADTGALDGASAHPVSSAPNEMFVLGLKGDVDEVTDFFLSLSLNLSTYVYT</sequence>
<accession>A0A9K3GES9</accession>
<dbReference type="AlphaFoldDB" id="A0A9K3GES9"/>
<dbReference type="OrthoDB" id="300289at2759"/>
<evidence type="ECO:0000313" key="4">
    <source>
        <dbReference type="Proteomes" id="UP000265618"/>
    </source>
</evidence>
<evidence type="ECO:0000256" key="1">
    <source>
        <dbReference type="SAM" id="Coils"/>
    </source>
</evidence>
<dbReference type="PROSITE" id="PS51205">
    <property type="entry name" value="VPS9"/>
    <property type="match status" value="1"/>
</dbReference>
<dbReference type="PANTHER" id="PTHR24170">
    <property type="entry name" value="ANKYRIN REPEAT DOMAIN-CONTAINING PROTEIN 27"/>
    <property type="match status" value="1"/>
</dbReference>
<dbReference type="Gene3D" id="1.20.1050.80">
    <property type="entry name" value="VPS9 domain"/>
    <property type="match status" value="1"/>
</dbReference>
<proteinExistence type="predicted"/>
<dbReference type="GO" id="GO:0030133">
    <property type="term" value="C:transport vesicle"/>
    <property type="evidence" value="ECO:0007669"/>
    <property type="project" value="TreeGrafter"/>
</dbReference>
<dbReference type="GO" id="GO:0005769">
    <property type="term" value="C:early endosome"/>
    <property type="evidence" value="ECO:0007669"/>
    <property type="project" value="TreeGrafter"/>
</dbReference>
<dbReference type="GO" id="GO:0097422">
    <property type="term" value="C:tubular endosome"/>
    <property type="evidence" value="ECO:0007669"/>
    <property type="project" value="TreeGrafter"/>
</dbReference>
<dbReference type="InterPro" id="IPR003123">
    <property type="entry name" value="VPS9"/>
</dbReference>
<dbReference type="InterPro" id="IPR051248">
    <property type="entry name" value="UPF0507/Ank_repeat_27"/>
</dbReference>
<organism evidence="3 4">
    <name type="scientific">Kipferlia bialata</name>
    <dbReference type="NCBI Taxonomy" id="797122"/>
    <lineage>
        <taxon>Eukaryota</taxon>
        <taxon>Metamonada</taxon>
        <taxon>Carpediemonas-like organisms</taxon>
        <taxon>Kipferlia</taxon>
    </lineage>
</organism>
<dbReference type="Proteomes" id="UP000265618">
    <property type="component" value="Unassembled WGS sequence"/>
</dbReference>
<reference evidence="3 4" key="1">
    <citation type="journal article" date="2018" name="PLoS ONE">
        <title>The draft genome of Kipferlia bialata reveals reductive genome evolution in fornicate parasites.</title>
        <authorList>
            <person name="Tanifuji G."/>
            <person name="Takabayashi S."/>
            <person name="Kume K."/>
            <person name="Takagi M."/>
            <person name="Nakayama T."/>
            <person name="Kamikawa R."/>
            <person name="Inagaki Y."/>
            <person name="Hashimoto T."/>
        </authorList>
    </citation>
    <scope>NUCLEOTIDE SEQUENCE [LARGE SCALE GENOMIC DNA]</scope>
    <source>
        <strain evidence="3">NY0173</strain>
    </source>
</reference>
<name>A0A9K3GES9_9EUKA</name>